<keyword evidence="7" id="KW-1185">Reference proteome</keyword>
<sequence length="444" mass="47202">MISSFKEDKEKQKSTAVDRESIHQADTLARSQAPSPPDGGILAWLQVLGAFFFVFNTWGLANAFGVFQTYYTTVLLTTSAPSTISWVGSIQGFLLLFVGILTGRAFDAGYFFHLATIGTFLEVFGMMMTSLATEYYQVFLAQGLVVGIGSGFLFTPAISLVGTYFVKKRALATGIAATGSSLGGIIYPIVIRELVPRVGFGWAVRAMAFLMLGTLLIGIALLRPRLPPRKSGLVVELAAFKDTVYASFVIGLTFALLAFFVPFFYADTYALNLGTDVDLSFYVLTIMNAGGVVGRLLPNAMADYFGNLNVLIPCIIISAVVVFTWISVTTTPSLIAVSFFYSFVSGGIVALPPAILVFLSPSLAHVGTRAGMAFSIGSLGVLIGSPIAGAILKNQSDLNAEGQVIVGRADYSGVLALTGTALAISAICMTYTRYAKKGVALVKI</sequence>
<feature type="transmembrane region" description="Helical" evidence="4">
    <location>
        <begin position="371"/>
        <end position="391"/>
    </location>
</feature>
<dbReference type="PANTHER" id="PTHR11360:SF130">
    <property type="entry name" value="MAJOR FACILITATOR SUPERFAMILY (MFS) PROFILE DOMAIN-CONTAINING PROTEIN-RELATED"/>
    <property type="match status" value="1"/>
</dbReference>
<dbReference type="InterPro" id="IPR036259">
    <property type="entry name" value="MFS_trans_sf"/>
</dbReference>
<dbReference type="EMBL" id="CAJPDQ010000011">
    <property type="protein sequence ID" value="CAF9916554.1"/>
    <property type="molecule type" value="Genomic_DNA"/>
</dbReference>
<keyword evidence="4" id="KW-1133">Transmembrane helix</keyword>
<comment type="subcellular location">
    <subcellularLocation>
        <location evidence="1">Membrane</location>
        <topology evidence="1">Multi-pass membrane protein</topology>
    </subcellularLocation>
</comment>
<organism evidence="6 7">
    <name type="scientific">Gomphillus americanus</name>
    <dbReference type="NCBI Taxonomy" id="1940652"/>
    <lineage>
        <taxon>Eukaryota</taxon>
        <taxon>Fungi</taxon>
        <taxon>Dikarya</taxon>
        <taxon>Ascomycota</taxon>
        <taxon>Pezizomycotina</taxon>
        <taxon>Lecanoromycetes</taxon>
        <taxon>OSLEUM clade</taxon>
        <taxon>Ostropomycetidae</taxon>
        <taxon>Ostropales</taxon>
        <taxon>Graphidaceae</taxon>
        <taxon>Gomphilloideae</taxon>
        <taxon>Gomphillus</taxon>
    </lineage>
</organism>
<dbReference type="GO" id="GO:0016020">
    <property type="term" value="C:membrane"/>
    <property type="evidence" value="ECO:0007669"/>
    <property type="project" value="UniProtKB-SubCell"/>
</dbReference>
<feature type="region of interest" description="Disordered" evidence="3">
    <location>
        <begin position="1"/>
        <end position="21"/>
    </location>
</feature>
<keyword evidence="4" id="KW-0812">Transmembrane</keyword>
<evidence type="ECO:0000256" key="2">
    <source>
        <dbReference type="ARBA" id="ARBA00006727"/>
    </source>
</evidence>
<evidence type="ECO:0000313" key="6">
    <source>
        <dbReference type="EMBL" id="CAF9916554.1"/>
    </source>
</evidence>
<feature type="transmembrane region" description="Helical" evidence="4">
    <location>
        <begin position="411"/>
        <end position="431"/>
    </location>
</feature>
<dbReference type="AlphaFoldDB" id="A0A8H3IK42"/>
<feature type="transmembrane region" description="Helical" evidence="4">
    <location>
        <begin position="310"/>
        <end position="328"/>
    </location>
</feature>
<reference evidence="6" key="1">
    <citation type="submission" date="2021-03" db="EMBL/GenBank/DDBJ databases">
        <authorList>
            <person name="Tagirdzhanova G."/>
        </authorList>
    </citation>
    <scope>NUCLEOTIDE SEQUENCE</scope>
</reference>
<dbReference type="SUPFAM" id="SSF103473">
    <property type="entry name" value="MFS general substrate transporter"/>
    <property type="match status" value="1"/>
</dbReference>
<feature type="transmembrane region" description="Helical" evidence="4">
    <location>
        <begin position="243"/>
        <end position="264"/>
    </location>
</feature>
<evidence type="ECO:0000256" key="4">
    <source>
        <dbReference type="SAM" id="Phobius"/>
    </source>
</evidence>
<dbReference type="Gene3D" id="1.20.1250.20">
    <property type="entry name" value="MFS general substrate transporter like domains"/>
    <property type="match status" value="2"/>
</dbReference>
<dbReference type="Proteomes" id="UP000664169">
    <property type="component" value="Unassembled WGS sequence"/>
</dbReference>
<feature type="transmembrane region" description="Helical" evidence="4">
    <location>
        <begin position="135"/>
        <end position="158"/>
    </location>
</feature>
<dbReference type="PROSITE" id="PS50850">
    <property type="entry name" value="MFS"/>
    <property type="match status" value="1"/>
</dbReference>
<dbReference type="InterPro" id="IPR011701">
    <property type="entry name" value="MFS"/>
</dbReference>
<dbReference type="GO" id="GO:0022857">
    <property type="term" value="F:transmembrane transporter activity"/>
    <property type="evidence" value="ECO:0007669"/>
    <property type="project" value="InterPro"/>
</dbReference>
<evidence type="ECO:0000313" key="7">
    <source>
        <dbReference type="Proteomes" id="UP000664169"/>
    </source>
</evidence>
<evidence type="ECO:0000259" key="5">
    <source>
        <dbReference type="PROSITE" id="PS50850"/>
    </source>
</evidence>
<dbReference type="InterPro" id="IPR020846">
    <property type="entry name" value="MFS_dom"/>
</dbReference>
<feature type="transmembrane region" description="Helical" evidence="4">
    <location>
        <begin position="170"/>
        <end position="190"/>
    </location>
</feature>
<proteinExistence type="inferred from homology"/>
<accession>A0A8H3IK42</accession>
<protein>
    <recommendedName>
        <fullName evidence="5">Major facilitator superfamily (MFS) profile domain-containing protein</fullName>
    </recommendedName>
</protein>
<evidence type="ECO:0000256" key="3">
    <source>
        <dbReference type="SAM" id="MobiDB-lite"/>
    </source>
</evidence>
<gene>
    <name evidence="6" type="ORF">GOMPHAMPRED_001044</name>
</gene>
<dbReference type="InterPro" id="IPR050327">
    <property type="entry name" value="Proton-linked_MCT"/>
</dbReference>
<feature type="transmembrane region" description="Helical" evidence="4">
    <location>
        <begin position="41"/>
        <end position="64"/>
    </location>
</feature>
<dbReference type="PANTHER" id="PTHR11360">
    <property type="entry name" value="MONOCARBOXYLATE TRANSPORTER"/>
    <property type="match status" value="1"/>
</dbReference>
<dbReference type="OrthoDB" id="6509908at2759"/>
<feature type="transmembrane region" description="Helical" evidence="4">
    <location>
        <begin position="202"/>
        <end position="222"/>
    </location>
</feature>
<comment type="caution">
    <text evidence="6">The sequence shown here is derived from an EMBL/GenBank/DDBJ whole genome shotgun (WGS) entry which is preliminary data.</text>
</comment>
<name>A0A8H3IK42_9LECA</name>
<feature type="transmembrane region" description="Helical" evidence="4">
    <location>
        <begin position="110"/>
        <end position="129"/>
    </location>
</feature>
<feature type="transmembrane region" description="Helical" evidence="4">
    <location>
        <begin position="84"/>
        <end position="103"/>
    </location>
</feature>
<feature type="transmembrane region" description="Helical" evidence="4">
    <location>
        <begin position="334"/>
        <end position="359"/>
    </location>
</feature>
<keyword evidence="4" id="KW-0472">Membrane</keyword>
<feature type="domain" description="Major facilitator superfamily (MFS) profile" evidence="5">
    <location>
        <begin position="42"/>
        <end position="437"/>
    </location>
</feature>
<comment type="similarity">
    <text evidence="2">Belongs to the major facilitator superfamily. Monocarboxylate porter (TC 2.A.1.13) family.</text>
</comment>
<dbReference type="Pfam" id="PF07690">
    <property type="entry name" value="MFS_1"/>
    <property type="match status" value="1"/>
</dbReference>
<feature type="transmembrane region" description="Helical" evidence="4">
    <location>
        <begin position="279"/>
        <end position="298"/>
    </location>
</feature>
<evidence type="ECO:0000256" key="1">
    <source>
        <dbReference type="ARBA" id="ARBA00004141"/>
    </source>
</evidence>